<dbReference type="Pfam" id="PF02135">
    <property type="entry name" value="zf-TAZ"/>
    <property type="match status" value="2"/>
</dbReference>
<evidence type="ECO:0000256" key="10">
    <source>
        <dbReference type="ARBA" id="ARBA00023015"/>
    </source>
</evidence>
<evidence type="ECO:0000256" key="8">
    <source>
        <dbReference type="ARBA" id="ARBA00022833"/>
    </source>
</evidence>
<dbReference type="Gene3D" id="1.10.1630.10">
    <property type="entry name" value="Nuclear receptor coactivator, CREB-bp-like, interlocking domain"/>
    <property type="match status" value="1"/>
</dbReference>
<keyword evidence="3" id="KW-0488">Methylation</keyword>
<feature type="compositionally biased region" description="Low complexity" evidence="19">
    <location>
        <begin position="2129"/>
        <end position="2140"/>
    </location>
</feature>
<dbReference type="SMART" id="SM00551">
    <property type="entry name" value="ZnF_TAZ"/>
    <property type="match status" value="2"/>
</dbReference>
<evidence type="ECO:0000256" key="17">
    <source>
        <dbReference type="PROSITE-ProRule" id="PRU00035"/>
    </source>
</evidence>
<evidence type="ECO:0000256" key="13">
    <source>
        <dbReference type="ARBA" id="ARBA00023163"/>
    </source>
</evidence>
<evidence type="ECO:0000256" key="12">
    <source>
        <dbReference type="ARBA" id="ARBA00023159"/>
    </source>
</evidence>
<dbReference type="GO" id="GO:0045944">
    <property type="term" value="P:positive regulation of transcription by RNA polymerase II"/>
    <property type="evidence" value="ECO:0007669"/>
    <property type="project" value="TreeGrafter"/>
</dbReference>
<feature type="domain" description="TAZ-type" evidence="21">
    <location>
        <begin position="1733"/>
        <end position="1814"/>
    </location>
</feature>
<dbReference type="InterPro" id="IPR000433">
    <property type="entry name" value="Znf_ZZ"/>
</dbReference>
<keyword evidence="4" id="KW-0808">Transferase</keyword>
<feature type="compositionally biased region" description="Polar residues" evidence="19">
    <location>
        <begin position="143"/>
        <end position="171"/>
    </location>
</feature>
<feature type="compositionally biased region" description="Low complexity" evidence="19">
    <location>
        <begin position="2157"/>
        <end position="2221"/>
    </location>
</feature>
<feature type="compositionally biased region" description="Polar residues" evidence="19">
    <location>
        <begin position="69"/>
        <end position="82"/>
    </location>
</feature>
<feature type="compositionally biased region" description="Low complexity" evidence="19">
    <location>
        <begin position="406"/>
        <end position="423"/>
    </location>
</feature>
<dbReference type="PRINTS" id="PR00503">
    <property type="entry name" value="BROMODOMAIN"/>
</dbReference>
<proteinExistence type="predicted"/>
<dbReference type="CDD" id="cd02337">
    <property type="entry name" value="ZZ_CBP"/>
    <property type="match status" value="1"/>
</dbReference>
<dbReference type="InterPro" id="IPR037073">
    <property type="entry name" value="Nuc_rcpt_coact_CREBbp_sf"/>
</dbReference>
<evidence type="ECO:0000259" key="23">
    <source>
        <dbReference type="PROSITE" id="PS51727"/>
    </source>
</evidence>
<dbReference type="Pfam" id="PF08214">
    <property type="entry name" value="HAT_KAT11"/>
    <property type="match status" value="1"/>
</dbReference>
<feature type="compositionally biased region" description="Polar residues" evidence="19">
    <location>
        <begin position="2147"/>
        <end position="2156"/>
    </location>
</feature>
<keyword evidence="8 18" id="KW-0862">Zinc</keyword>
<feature type="zinc finger region" description="TAZ-type" evidence="18">
    <location>
        <begin position="491"/>
        <end position="581"/>
    </location>
</feature>
<feature type="region of interest" description="Disordered" evidence="19">
    <location>
        <begin position="1"/>
        <end position="131"/>
    </location>
</feature>
<feature type="compositionally biased region" description="Polar residues" evidence="19">
    <location>
        <begin position="1861"/>
        <end position="1880"/>
    </location>
</feature>
<dbReference type="SMART" id="SM00297">
    <property type="entry name" value="BROMO"/>
    <property type="match status" value="1"/>
</dbReference>
<dbReference type="Proteomes" id="UP000267096">
    <property type="component" value="Unassembled WGS sequence"/>
</dbReference>
<dbReference type="EMBL" id="UYRR01031191">
    <property type="protein sequence ID" value="VDK47402.1"/>
    <property type="molecule type" value="Genomic_DNA"/>
</dbReference>
<dbReference type="Pfam" id="PF00439">
    <property type="entry name" value="Bromodomain"/>
    <property type="match status" value="1"/>
</dbReference>
<feature type="region of interest" description="Disordered" evidence="19">
    <location>
        <begin position="2124"/>
        <end position="2287"/>
    </location>
</feature>
<dbReference type="SUPFAM" id="SSF57933">
    <property type="entry name" value="TAZ domain"/>
    <property type="match status" value="2"/>
</dbReference>
<keyword evidence="25" id="KW-1185">Reference proteome</keyword>
<dbReference type="GO" id="GO:0005634">
    <property type="term" value="C:nucleus"/>
    <property type="evidence" value="ECO:0007669"/>
    <property type="project" value="UniProtKB-SubCell"/>
</dbReference>
<dbReference type="PROSITE" id="PS50134">
    <property type="entry name" value="ZF_TAZ"/>
    <property type="match status" value="2"/>
</dbReference>
<feature type="region of interest" description="Disordered" evidence="19">
    <location>
        <begin position="454"/>
        <end position="493"/>
    </location>
</feature>
<feature type="region of interest" description="Disordered" evidence="19">
    <location>
        <begin position="406"/>
        <end position="433"/>
    </location>
</feature>
<evidence type="ECO:0000256" key="14">
    <source>
        <dbReference type="ARBA" id="ARBA00023242"/>
    </source>
</evidence>
<name>A0A158PNV9_ANISI</name>
<dbReference type="CDD" id="cd05495">
    <property type="entry name" value="Bromo_cbp_like"/>
    <property type="match status" value="1"/>
</dbReference>
<dbReference type="PANTHER" id="PTHR13808">
    <property type="entry name" value="CBP/P300-RELATED"/>
    <property type="match status" value="1"/>
</dbReference>
<dbReference type="InterPro" id="IPR036529">
    <property type="entry name" value="KIX_dom_sf"/>
</dbReference>
<dbReference type="EC" id="2.3.1.48" evidence="2"/>
<evidence type="ECO:0000256" key="19">
    <source>
        <dbReference type="SAM" id="MobiDB-lite"/>
    </source>
</evidence>
<dbReference type="PROSITE" id="PS01357">
    <property type="entry name" value="ZF_ZZ_1"/>
    <property type="match status" value="1"/>
</dbReference>
<evidence type="ECO:0000259" key="22">
    <source>
        <dbReference type="PROSITE" id="PS50952"/>
    </source>
</evidence>
<gene>
    <name evidence="24" type="ORF">ASIM_LOCUS12450</name>
</gene>
<feature type="compositionally biased region" description="Basic and acidic residues" evidence="19">
    <location>
        <begin position="1018"/>
        <end position="1042"/>
    </location>
</feature>
<dbReference type="PROSITE" id="PS51727">
    <property type="entry name" value="CBP_P300_HAT"/>
    <property type="match status" value="1"/>
</dbReference>
<dbReference type="Gene3D" id="1.10.246.20">
    <property type="entry name" value="Coactivator CBP, KIX domain"/>
    <property type="match status" value="1"/>
</dbReference>
<dbReference type="InterPro" id="IPR031162">
    <property type="entry name" value="CBP_P300_HAT"/>
</dbReference>
<dbReference type="GO" id="GO:0003713">
    <property type="term" value="F:transcription coactivator activity"/>
    <property type="evidence" value="ECO:0007669"/>
    <property type="project" value="TreeGrafter"/>
</dbReference>
<dbReference type="CDD" id="cd15802">
    <property type="entry name" value="RING_CBP-p300"/>
    <property type="match status" value="1"/>
</dbReference>
<feature type="compositionally biased region" description="Gly residues" evidence="19">
    <location>
        <begin position="645"/>
        <end position="655"/>
    </location>
</feature>
<dbReference type="GO" id="GO:0000123">
    <property type="term" value="C:histone acetyltransferase complex"/>
    <property type="evidence" value="ECO:0007669"/>
    <property type="project" value="TreeGrafter"/>
</dbReference>
<keyword evidence="15" id="KW-0012">Acyltransferase</keyword>
<feature type="compositionally biased region" description="Low complexity" evidence="19">
    <location>
        <begin position="92"/>
        <end position="131"/>
    </location>
</feature>
<feature type="domain" description="TAZ-type" evidence="21">
    <location>
        <begin position="491"/>
        <end position="581"/>
    </location>
</feature>
<evidence type="ECO:0000256" key="1">
    <source>
        <dbReference type="ARBA" id="ARBA00004123"/>
    </source>
</evidence>
<feature type="compositionally biased region" description="Polar residues" evidence="19">
    <location>
        <begin position="1899"/>
        <end position="1908"/>
    </location>
</feature>
<dbReference type="InterPro" id="IPR000197">
    <property type="entry name" value="Znf_TAZ"/>
</dbReference>
<reference evidence="26" key="1">
    <citation type="submission" date="2016-04" db="UniProtKB">
        <authorList>
            <consortium name="WormBaseParasite"/>
        </authorList>
    </citation>
    <scope>IDENTIFICATION</scope>
</reference>
<comment type="catalytic activity">
    <reaction evidence="16">
        <text>L-lysyl-[protein] + acetyl-CoA = N(6)-acetyl-L-lysyl-[protein] + CoA + H(+)</text>
        <dbReference type="Rhea" id="RHEA:45948"/>
        <dbReference type="Rhea" id="RHEA-COMP:9752"/>
        <dbReference type="Rhea" id="RHEA-COMP:10731"/>
        <dbReference type="ChEBI" id="CHEBI:15378"/>
        <dbReference type="ChEBI" id="CHEBI:29969"/>
        <dbReference type="ChEBI" id="CHEBI:57287"/>
        <dbReference type="ChEBI" id="CHEBI:57288"/>
        <dbReference type="ChEBI" id="CHEBI:61930"/>
        <dbReference type="EC" id="2.3.1.48"/>
    </reaction>
</comment>
<feature type="compositionally biased region" description="Gly residues" evidence="19">
    <location>
        <begin position="2005"/>
        <end position="2015"/>
    </location>
</feature>
<dbReference type="Gene3D" id="3.30.40.10">
    <property type="entry name" value="Zinc/RING finger domain, C3HC4 (zinc finger)"/>
    <property type="match status" value="1"/>
</dbReference>
<evidence type="ECO:0000256" key="6">
    <source>
        <dbReference type="ARBA" id="ARBA00022737"/>
    </source>
</evidence>
<dbReference type="Pfam" id="PF06001">
    <property type="entry name" value="RING_CBP-p300"/>
    <property type="match status" value="1"/>
</dbReference>
<feature type="region of interest" description="Disordered" evidence="19">
    <location>
        <begin position="583"/>
        <end position="655"/>
    </location>
</feature>
<feature type="region of interest" description="Disordered" evidence="19">
    <location>
        <begin position="983"/>
        <end position="1042"/>
    </location>
</feature>
<dbReference type="Pfam" id="PF23570">
    <property type="entry name" value="PHD_P300"/>
    <property type="match status" value="1"/>
</dbReference>
<keyword evidence="11 17" id="KW-0103">Bromodomain</keyword>
<dbReference type="SMART" id="SM00291">
    <property type="entry name" value="ZnF_ZZ"/>
    <property type="match status" value="1"/>
</dbReference>
<feature type="compositionally biased region" description="Basic and acidic residues" evidence="19">
    <location>
        <begin position="1528"/>
        <end position="1543"/>
    </location>
</feature>
<evidence type="ECO:0000256" key="4">
    <source>
        <dbReference type="ARBA" id="ARBA00022679"/>
    </source>
</evidence>
<feature type="compositionally biased region" description="Polar residues" evidence="19">
    <location>
        <begin position="2222"/>
        <end position="2241"/>
    </location>
</feature>
<dbReference type="InterPro" id="IPR035898">
    <property type="entry name" value="TAZ_dom_sf"/>
</dbReference>
<dbReference type="WBParaSite" id="ASIM_0001298401-mRNA-1">
    <property type="protein sequence ID" value="ASIM_0001298401-mRNA-1"/>
    <property type="gene ID" value="ASIM_0001298401"/>
</dbReference>
<evidence type="ECO:0000313" key="26">
    <source>
        <dbReference type="WBParaSite" id="ASIM_0001298401-mRNA-1"/>
    </source>
</evidence>
<dbReference type="PROSITE" id="PS00633">
    <property type="entry name" value="BROMODOMAIN_1"/>
    <property type="match status" value="1"/>
</dbReference>
<evidence type="ECO:0000259" key="21">
    <source>
        <dbReference type="PROSITE" id="PS50134"/>
    </source>
</evidence>
<dbReference type="SMART" id="SM01250">
    <property type="entry name" value="KAT11"/>
    <property type="match status" value="1"/>
</dbReference>
<evidence type="ECO:0000256" key="7">
    <source>
        <dbReference type="ARBA" id="ARBA00022771"/>
    </source>
</evidence>
<dbReference type="PANTHER" id="PTHR13808:SF1">
    <property type="entry name" value="HISTONE ACETYLTRANSFERASE"/>
    <property type="match status" value="1"/>
</dbReference>
<evidence type="ECO:0000313" key="25">
    <source>
        <dbReference type="Proteomes" id="UP000267096"/>
    </source>
</evidence>
<dbReference type="PROSITE" id="PS50952">
    <property type="entry name" value="KIX"/>
    <property type="match status" value="1"/>
</dbReference>
<feature type="domain" description="Bromo" evidence="20">
    <location>
        <begin position="1063"/>
        <end position="1135"/>
    </location>
</feature>
<feature type="region of interest" description="Disordered" evidence="19">
    <location>
        <begin position="1528"/>
        <end position="1589"/>
    </location>
</feature>
<dbReference type="InterPro" id="IPR056484">
    <property type="entry name" value="PHD_P300"/>
</dbReference>
<evidence type="ECO:0000259" key="20">
    <source>
        <dbReference type="PROSITE" id="PS50014"/>
    </source>
</evidence>
<keyword evidence="13" id="KW-0804">Transcription</keyword>
<feature type="region of interest" description="Disordered" evidence="19">
    <location>
        <begin position="854"/>
        <end position="879"/>
    </location>
</feature>
<evidence type="ECO:0000256" key="15">
    <source>
        <dbReference type="ARBA" id="ARBA00023315"/>
    </source>
</evidence>
<reference evidence="24 25" key="2">
    <citation type="submission" date="2018-11" db="EMBL/GenBank/DDBJ databases">
        <authorList>
            <consortium name="Pathogen Informatics"/>
        </authorList>
    </citation>
    <scope>NUCLEOTIDE SEQUENCE [LARGE SCALE GENOMIC DNA]</scope>
</reference>
<feature type="compositionally biased region" description="Polar residues" evidence="19">
    <location>
        <begin position="217"/>
        <end position="232"/>
    </location>
</feature>
<organism evidence="26">
    <name type="scientific">Anisakis simplex</name>
    <name type="common">Herring worm</name>
    <dbReference type="NCBI Taxonomy" id="6269"/>
    <lineage>
        <taxon>Eukaryota</taxon>
        <taxon>Metazoa</taxon>
        <taxon>Ecdysozoa</taxon>
        <taxon>Nematoda</taxon>
        <taxon>Chromadorea</taxon>
        <taxon>Rhabditida</taxon>
        <taxon>Spirurina</taxon>
        <taxon>Ascaridomorpha</taxon>
        <taxon>Ascaridoidea</taxon>
        <taxon>Anisakidae</taxon>
        <taxon>Anisakis</taxon>
        <taxon>Anisakis simplex complex</taxon>
    </lineage>
</organism>
<feature type="compositionally biased region" description="Polar residues" evidence="19">
    <location>
        <begin position="37"/>
        <end position="62"/>
    </location>
</feature>
<feature type="compositionally biased region" description="Low complexity" evidence="19">
    <location>
        <begin position="991"/>
        <end position="1008"/>
    </location>
</feature>
<feature type="domain" description="KIX" evidence="22">
    <location>
        <begin position="715"/>
        <end position="794"/>
    </location>
</feature>
<feature type="region of interest" description="Disordered" evidence="19">
    <location>
        <begin position="1989"/>
        <end position="2050"/>
    </location>
</feature>
<dbReference type="OrthoDB" id="899at2759"/>
<protein>
    <recommendedName>
        <fullName evidence="2">histone acetyltransferase</fullName>
        <ecNumber evidence="2">2.3.1.48</ecNumber>
    </recommendedName>
</protein>
<dbReference type="GO" id="GO:0005667">
    <property type="term" value="C:transcription regulator complex"/>
    <property type="evidence" value="ECO:0007669"/>
    <property type="project" value="TreeGrafter"/>
</dbReference>
<keyword evidence="14" id="KW-0539">Nucleus</keyword>
<dbReference type="InterPro" id="IPR018359">
    <property type="entry name" value="Bromodomain_CS"/>
</dbReference>
<dbReference type="CDD" id="cd15557">
    <property type="entry name" value="PHD_CBP_p300"/>
    <property type="match status" value="1"/>
</dbReference>
<dbReference type="InterPro" id="IPR013083">
    <property type="entry name" value="Znf_RING/FYVE/PHD"/>
</dbReference>
<dbReference type="GO" id="GO:0008270">
    <property type="term" value="F:zinc ion binding"/>
    <property type="evidence" value="ECO:0007669"/>
    <property type="project" value="UniProtKB-KW"/>
</dbReference>
<dbReference type="SUPFAM" id="SSF57850">
    <property type="entry name" value="RING/U-box"/>
    <property type="match status" value="1"/>
</dbReference>
<dbReference type="Gene3D" id="1.20.920.10">
    <property type="entry name" value="Bromodomain-like"/>
    <property type="match status" value="1"/>
</dbReference>
<feature type="compositionally biased region" description="Low complexity" evidence="19">
    <location>
        <begin position="2028"/>
        <end position="2050"/>
    </location>
</feature>
<dbReference type="GO" id="GO:0004402">
    <property type="term" value="F:histone acetyltransferase activity"/>
    <property type="evidence" value="ECO:0007669"/>
    <property type="project" value="InterPro"/>
</dbReference>
<keyword evidence="6" id="KW-0677">Repeat</keyword>
<dbReference type="SUPFAM" id="SSF47040">
    <property type="entry name" value="Kix domain of CBP (creb binding protein)"/>
    <property type="match status" value="1"/>
</dbReference>
<keyword evidence="9" id="KW-0156">Chromatin regulator</keyword>
<dbReference type="PROSITE" id="PS50014">
    <property type="entry name" value="BROMODOMAIN_2"/>
    <property type="match status" value="1"/>
</dbReference>
<feature type="region of interest" description="Disordered" evidence="19">
    <location>
        <begin position="1843"/>
        <end position="1917"/>
    </location>
</feature>
<evidence type="ECO:0000256" key="5">
    <source>
        <dbReference type="ARBA" id="ARBA00022723"/>
    </source>
</evidence>
<evidence type="ECO:0000256" key="18">
    <source>
        <dbReference type="PROSITE-ProRule" id="PRU00203"/>
    </source>
</evidence>
<feature type="compositionally biased region" description="Polar residues" evidence="19">
    <location>
        <begin position="863"/>
        <end position="873"/>
    </location>
</feature>
<dbReference type="Gene3D" id="3.30.60.90">
    <property type="match status" value="1"/>
</dbReference>
<feature type="region of interest" description="Disordered" evidence="19">
    <location>
        <begin position="143"/>
        <end position="232"/>
    </location>
</feature>
<dbReference type="InterPro" id="IPR036427">
    <property type="entry name" value="Bromodomain-like_sf"/>
</dbReference>
<dbReference type="SUPFAM" id="SSF47370">
    <property type="entry name" value="Bromodomain"/>
    <property type="match status" value="1"/>
</dbReference>
<keyword evidence="5 18" id="KW-0479">Metal-binding</keyword>
<dbReference type="InterPro" id="IPR038547">
    <property type="entry name" value="RING_CBP-p300_sf"/>
</dbReference>
<dbReference type="Gene3D" id="1.20.1020.10">
    <property type="entry name" value="TAZ domain"/>
    <property type="match status" value="2"/>
</dbReference>
<evidence type="ECO:0000256" key="3">
    <source>
        <dbReference type="ARBA" id="ARBA00022481"/>
    </source>
</evidence>
<evidence type="ECO:0000256" key="11">
    <source>
        <dbReference type="ARBA" id="ARBA00023117"/>
    </source>
</evidence>
<keyword evidence="7 18" id="KW-0863">Zinc-finger</keyword>
<dbReference type="InterPro" id="IPR043145">
    <property type="entry name" value="Znf_ZZ_sf"/>
</dbReference>
<keyword evidence="12" id="KW-0010">Activator</keyword>
<dbReference type="GO" id="GO:0031490">
    <property type="term" value="F:chromatin DNA binding"/>
    <property type="evidence" value="ECO:0007669"/>
    <property type="project" value="TreeGrafter"/>
</dbReference>
<sequence>MSTDIMDEPSTKKQKLSSPSDFDDDPLSELEKLDPLPSTQSQNGSNMDVMSQQPSSVHISMSNGGGPSSVGTMGPSSQSNSVGHGGYGSGPGSQSQPVSVSTQSISVSQQSSISQSTSQQQTTSNSQQQQPSVLQELLLNPTNQNTQTMNSPRPPYSNQYQTRSPMTSAATMMSPANCPPNTAMPGGGPTGPRSMRPTGPQMYSPSPHPEMGGPMQSGASSQMGHPGQQGSYVTSQMMAPQQAQQSIAYTYQQQPGTRPIYATSVRGGAPQSTGMGRGGNTMMINGSGNPRMRAAHPGMISMQQGGGGQMMRNMIVQPSGAQYEQNAYGMPSSGTTPMQRAPSDPYIMQQSQSGQPVPSPNYAQMQQGHLVSRGQPIGYSNAPSAPPNMQQPSNMIPTQHLIEQQHPMMSSPQQPGQSAGAPPNHGGTVMQPMGVQSSQMNVSKGGMMPSMTTQMTTPSASSNTPMQQFVHGGQQRETGAPLGSGSQGNQDPEKRKLIQQQLVLLLHAHKCQQRERSGGDMANGRTTCTLPHCSTMKDVLQHMTTCSSGRACNYAHCASSRQIISHWKNCIREDCPVCNPLKNIQNTSSGADRRPVPVGDVFGGSSGPGSQTLPCGPPSVGNVDTGGAPSRMSAASHTGGPMSAGHGGPGSVGGVPGFGSPSTSSSLLIDYNPSSDPFRSPNPPNKVVPSSGKGCGMNMNTSDNLSGLPPPDAPSMVKEWHQHVTKDLRNHLVGKLVKAIFPAPDPAAMHDQRIKDLISYARKVEKEMFEVANDREEYYHLLAEKIYKIQKELQEKKIKRLHEQGRGGVNAGGATGTSQVTQFNPAIDFDMPGPPNRTTPSFALCASAGGGGAAGMTPSSSAQINAQPPSSTESELEKHCDSVTLRKPSDGLSPYRSDILGFDDEYWSSVQIEYCCTYCDICLQRLIKVYRLDLQKLPSTLSIRCTPGGALANGQMGANGASSMVKTEPTEVIEIANGALNSQRSTLSEDSSGGCSSKPGTSSSSDGGKPVQSLTKAVKSETKLIKSEPKEESSQEEKKDLPEKVFDANELRNHLKPILDKLFNLEESIPFRIPVDPDILGIPDYFDIVKNPMDLSTISDKLDKGLYKNPWQFCDDMWLMFDNAWLYNRKNSKVYKYCTKLSELFVEEINPVMRKMGYCCGQKLAFTPLALFCYGQSMCTIARDQPYHVYEATSTQYGVTVSDRYTYCTKCFEALDEKGISLSENPNDTSNMVPKSKFTLMKNDQIDPEPFEQCKVCHRRWHRICALYSKKVFPEGFTCETCRNEKALSKPENRFTAKKLPHCALSRFIEDRVNKYLKSNPAGRDCEVIIRVLCATDKEVEVKPMMKQKYGPIGFPDKFPYRTKAVFAFEVIDGTEVCFFGLHVQEYGSNCPPPNQRRVYIAYLDSVHFFQPRQLRTEVYHEILLGYLHYAMLLGYTMAHIWACPPSEGDDYIFHCHPPEQKIPKPKRLQDWYKKMLDKGVGEHTVFDYKDIYKQARDDNLTSPMALPYFEGDFWPNVIEDCIREVQNEEQERKRQEEAQHNADDDDEDDVFHTGDNGKSKKNSKKKNNLKKANMKSKKKQGTSTGNEVTDKLFNNFEKHKEVFFTIRLLSPQSELTAQNSEINDPDPLMPSDLMDGRDTFLTRARDEHWEFSSLRRAKYSSICFCHALHNQERGEGLSYTCNNCQRNAVWHCTTCDDFDLCNKCYESMSHPHKLEKVNALVEVGGEDKQDAGNSRNESIQRCIQSLVHACQCRDANCRRLSCHKMKRVVQHTKVCKKRQNANCPVCKQLIALCCYHAKHCNGTACQVPFCLNIRQKLQEQRRSQNRRADMLMRRRMDMLSAGGNAPVAVPGALPPNPALQTNGPTSLSVPPHATTSQHSGAGPMQPQQYQGGGMTQMSASVHQQMQIAQTQGGMMATQQQQHMGQLQQMQPQQQYQPSHGGIQGAGGAMQMMAAGGQPPHQMQQANVMQQQRMNMGGVMQRAAVNTQQTMNPPPYARGTPQQGGPYGMPAGGGPSTPFANTPPPTPQQQSMMMSQPGSMQPNAQPQPQMMQHQQGMRPKMYSNQMVEGGRGTSIQQDPQLQVILQRLKNAQTQEEKEQVFSDVKKVPHLMAAFIKMKGNGEVQGGQGMPQQQMGGMQQQAMIRQPQMVSQQGAQWQQSGMGAPSAGQQQQQYYQTQQQQSQQQPRGPGGQYAPMGAAGAPQSGNAPPGAGGQAQPQWQQQFRSNPQPVSPAMQQQFNQVRSPPIGRSPSVGGLAPSPMMQQQGGAQQMQQLPPQGSVGGQDQQGYR</sequence>
<dbReference type="Pfam" id="PF00569">
    <property type="entry name" value="ZZ"/>
    <property type="match status" value="1"/>
</dbReference>
<feature type="compositionally biased region" description="Low complexity" evidence="19">
    <location>
        <begin position="1843"/>
        <end position="1852"/>
    </location>
</feature>
<dbReference type="InterPro" id="IPR003101">
    <property type="entry name" value="KIX_dom"/>
</dbReference>
<feature type="compositionally biased region" description="Low complexity" evidence="19">
    <location>
        <begin position="1881"/>
        <end position="1890"/>
    </location>
</feature>
<dbReference type="InterPro" id="IPR013178">
    <property type="entry name" value="Histone_AcTrfase_Rtt109/CBP"/>
</dbReference>
<keyword evidence="10" id="KW-0805">Transcription regulation</keyword>
<dbReference type="InterPro" id="IPR010303">
    <property type="entry name" value="RING_CBP-p300"/>
</dbReference>
<feature type="compositionally biased region" description="Basic residues" evidence="19">
    <location>
        <begin position="1560"/>
        <end position="1581"/>
    </location>
</feature>
<dbReference type="GO" id="GO:0140297">
    <property type="term" value="F:DNA-binding transcription factor binding"/>
    <property type="evidence" value="ECO:0007669"/>
    <property type="project" value="UniProtKB-ARBA"/>
</dbReference>
<evidence type="ECO:0000313" key="24">
    <source>
        <dbReference type="EMBL" id="VDK47402.1"/>
    </source>
</evidence>
<evidence type="ECO:0000256" key="16">
    <source>
        <dbReference type="ARBA" id="ARBA00048017"/>
    </source>
</evidence>
<feature type="domain" description="CBP/p300-type HAT" evidence="23">
    <location>
        <begin position="1294"/>
        <end position="1674"/>
    </location>
</feature>
<accession>A0A158PNV9</accession>
<feature type="zinc finger region" description="TAZ-type" evidence="18">
    <location>
        <begin position="1733"/>
        <end position="1814"/>
    </location>
</feature>
<feature type="compositionally biased region" description="Low complexity" evidence="19">
    <location>
        <begin position="2258"/>
        <end position="2276"/>
    </location>
</feature>
<comment type="subcellular location">
    <subcellularLocation>
        <location evidence="1">Nucleus</location>
    </subcellularLocation>
</comment>
<dbReference type="Gene3D" id="2.10.110.40">
    <property type="match status" value="1"/>
</dbReference>
<dbReference type="Pfam" id="PF02172">
    <property type="entry name" value="KIX"/>
    <property type="match status" value="1"/>
</dbReference>
<evidence type="ECO:0000256" key="2">
    <source>
        <dbReference type="ARBA" id="ARBA00013184"/>
    </source>
</evidence>
<dbReference type="InterPro" id="IPR001487">
    <property type="entry name" value="Bromodomain"/>
</dbReference>
<evidence type="ECO:0000256" key="9">
    <source>
        <dbReference type="ARBA" id="ARBA00022853"/>
    </source>
</evidence>